<protein>
    <recommendedName>
        <fullName evidence="4">DUF2007 domain-containing protein</fullName>
    </recommendedName>
</protein>
<evidence type="ECO:0000313" key="3">
    <source>
        <dbReference type="Proteomes" id="UP001595740"/>
    </source>
</evidence>
<keyword evidence="3" id="KW-1185">Reference proteome</keyword>
<proteinExistence type="predicted"/>
<dbReference type="RefSeq" id="WP_386758902.1">
    <property type="nucleotide sequence ID" value="NZ_JBHRXK010000003.1"/>
</dbReference>
<evidence type="ECO:0000313" key="2">
    <source>
        <dbReference type="EMBL" id="MFC3551154.1"/>
    </source>
</evidence>
<reference evidence="3" key="1">
    <citation type="journal article" date="2019" name="Int. J. Syst. Evol. Microbiol.">
        <title>The Global Catalogue of Microorganisms (GCM) 10K type strain sequencing project: providing services to taxonomists for standard genome sequencing and annotation.</title>
        <authorList>
            <consortium name="The Broad Institute Genomics Platform"/>
            <consortium name="The Broad Institute Genome Sequencing Center for Infectious Disease"/>
            <person name="Wu L."/>
            <person name="Ma J."/>
        </authorList>
    </citation>
    <scope>NUCLEOTIDE SEQUENCE [LARGE SCALE GENOMIC DNA]</scope>
    <source>
        <strain evidence="3">KCTC 42875</strain>
    </source>
</reference>
<dbReference type="EMBL" id="JBHRXK010000003">
    <property type="protein sequence ID" value="MFC3551154.1"/>
    <property type="molecule type" value="Genomic_DNA"/>
</dbReference>
<keyword evidence="1" id="KW-1133">Transmembrane helix</keyword>
<feature type="transmembrane region" description="Helical" evidence="1">
    <location>
        <begin position="109"/>
        <end position="129"/>
    </location>
</feature>
<keyword evidence="1" id="KW-0472">Membrane</keyword>
<organism evidence="2 3">
    <name type="scientific">Lysobacter cavernae</name>
    <dbReference type="NCBI Taxonomy" id="1685901"/>
    <lineage>
        <taxon>Bacteria</taxon>
        <taxon>Pseudomonadati</taxon>
        <taxon>Pseudomonadota</taxon>
        <taxon>Gammaproteobacteria</taxon>
        <taxon>Lysobacterales</taxon>
        <taxon>Lysobacteraceae</taxon>
        <taxon>Lysobacter</taxon>
    </lineage>
</organism>
<evidence type="ECO:0008006" key="4">
    <source>
        <dbReference type="Google" id="ProtNLM"/>
    </source>
</evidence>
<comment type="caution">
    <text evidence="2">The sequence shown here is derived from an EMBL/GenBank/DDBJ whole genome shotgun (WGS) entry which is preliminary data.</text>
</comment>
<keyword evidence="1" id="KW-0812">Transmembrane</keyword>
<dbReference type="Proteomes" id="UP001595740">
    <property type="component" value="Unassembled WGS sequence"/>
</dbReference>
<evidence type="ECO:0000256" key="1">
    <source>
        <dbReference type="SAM" id="Phobius"/>
    </source>
</evidence>
<sequence>MRQVFSSQRLENVEAVAQMLRDADIEVRITHDRSYKGNRRGTFSYSDHSTPKPAVWVVKSNDQVRARAMLREAGLIDSTRDTDSFVASSFRFDPQSQARTPASKRAFRIKLVLIAGIAVVGTLALVQALNKDPATEALKTHPLDGSPAAVPQPLAAAVMTRELAKARFDVLCLAVDGKDAPPGLVKTMQRPKTRVVPASQCVRISDEEQGSVHRASGRPALLVDVHAFRPQTRESGQVEYTAYHHRMSATYKILEVKRVDGTWQVVRTIKHVAS</sequence>
<name>A0ABV7RQP4_9GAMM</name>
<gene>
    <name evidence="2" type="ORF">ACFOLC_08990</name>
</gene>
<accession>A0ABV7RQP4</accession>